<dbReference type="PANTHER" id="PTHR10127">
    <property type="entry name" value="DISCOIDIN, CUB, EGF, LAMININ , AND ZINC METALLOPROTEASE DOMAIN CONTAINING"/>
    <property type="match status" value="1"/>
</dbReference>
<evidence type="ECO:0000256" key="8">
    <source>
        <dbReference type="ARBA" id="ARBA00023157"/>
    </source>
</evidence>
<evidence type="ECO:0000256" key="10">
    <source>
        <dbReference type="PROSITE-ProRule" id="PRU01211"/>
    </source>
</evidence>
<feature type="domain" description="Peptidase M12A" evidence="12">
    <location>
        <begin position="118"/>
        <end position="317"/>
    </location>
</feature>
<accession>A0AAN9VKR8</accession>
<comment type="caution">
    <text evidence="13">The sequence shown here is derived from an EMBL/GenBank/DDBJ whole genome shotgun (WGS) entry which is preliminary data.</text>
</comment>
<keyword evidence="7" id="KW-0865">Zymogen</keyword>
<evidence type="ECO:0000256" key="6">
    <source>
        <dbReference type="ARBA" id="ARBA00023049"/>
    </source>
</evidence>
<feature type="binding site" evidence="10">
    <location>
        <position position="216"/>
    </location>
    <ligand>
        <name>Zn(2+)</name>
        <dbReference type="ChEBI" id="CHEBI:29105"/>
        <note>catalytic</note>
    </ligand>
</feature>
<dbReference type="InterPro" id="IPR024079">
    <property type="entry name" value="MetalloPept_cat_dom_sf"/>
</dbReference>
<evidence type="ECO:0000313" key="13">
    <source>
        <dbReference type="EMBL" id="KAK7865056.1"/>
    </source>
</evidence>
<evidence type="ECO:0000256" key="1">
    <source>
        <dbReference type="ARBA" id="ARBA00022670"/>
    </source>
</evidence>
<dbReference type="SUPFAM" id="SSF55486">
    <property type="entry name" value="Metalloproteases ('zincins'), catalytic domain"/>
    <property type="match status" value="1"/>
</dbReference>
<name>A0AAN9VKR8_9ORTH</name>
<evidence type="ECO:0000256" key="4">
    <source>
        <dbReference type="ARBA" id="ARBA00022801"/>
    </source>
</evidence>
<dbReference type="InterPro" id="IPR034035">
    <property type="entry name" value="Astacin-like_dom"/>
</dbReference>
<dbReference type="Gene3D" id="3.40.390.10">
    <property type="entry name" value="Collagenase (Catalytic Domain)"/>
    <property type="match status" value="1"/>
</dbReference>
<evidence type="ECO:0000256" key="3">
    <source>
        <dbReference type="ARBA" id="ARBA00022729"/>
    </source>
</evidence>
<dbReference type="FunFam" id="3.40.390.10:FF:000015">
    <property type="entry name" value="Meprin A subunit"/>
    <property type="match status" value="1"/>
</dbReference>
<dbReference type="EC" id="3.4.24.-" evidence="11"/>
<protein>
    <recommendedName>
        <fullName evidence="11">Metalloendopeptidase</fullName>
        <ecNumber evidence="11">3.4.24.-</ecNumber>
    </recommendedName>
</protein>
<proteinExistence type="predicted"/>
<dbReference type="GO" id="GO:0008270">
    <property type="term" value="F:zinc ion binding"/>
    <property type="evidence" value="ECO:0007669"/>
    <property type="project" value="UniProtKB-UniRule"/>
</dbReference>
<dbReference type="PRINTS" id="PR00480">
    <property type="entry name" value="ASTACIN"/>
</dbReference>
<dbReference type="AlphaFoldDB" id="A0AAN9VKR8"/>
<keyword evidence="2 10" id="KW-0479">Metal-binding</keyword>
<evidence type="ECO:0000259" key="12">
    <source>
        <dbReference type="PROSITE" id="PS51864"/>
    </source>
</evidence>
<keyword evidence="14" id="KW-1185">Reference proteome</keyword>
<organism evidence="13 14">
    <name type="scientific">Gryllus longicercus</name>
    <dbReference type="NCBI Taxonomy" id="2509291"/>
    <lineage>
        <taxon>Eukaryota</taxon>
        <taxon>Metazoa</taxon>
        <taxon>Ecdysozoa</taxon>
        <taxon>Arthropoda</taxon>
        <taxon>Hexapoda</taxon>
        <taxon>Insecta</taxon>
        <taxon>Pterygota</taxon>
        <taxon>Neoptera</taxon>
        <taxon>Polyneoptera</taxon>
        <taxon>Orthoptera</taxon>
        <taxon>Ensifera</taxon>
        <taxon>Gryllidea</taxon>
        <taxon>Grylloidea</taxon>
        <taxon>Gryllidae</taxon>
        <taxon>Gryllinae</taxon>
        <taxon>Gryllus</taxon>
    </lineage>
</organism>
<keyword evidence="5 10" id="KW-0862">Zinc</keyword>
<reference evidence="13 14" key="1">
    <citation type="submission" date="2024-03" db="EMBL/GenBank/DDBJ databases">
        <title>The genome assembly and annotation of the cricket Gryllus longicercus Weissman &amp; Gray.</title>
        <authorList>
            <person name="Szrajer S."/>
            <person name="Gray D."/>
            <person name="Ylla G."/>
        </authorList>
    </citation>
    <scope>NUCLEOTIDE SEQUENCE [LARGE SCALE GENOMIC DNA]</scope>
    <source>
        <strain evidence="13">DAG 2021-001</strain>
        <tissue evidence="13">Whole body minus gut</tissue>
    </source>
</reference>
<keyword evidence="6 10" id="KW-0482">Metalloprotease</keyword>
<dbReference type="InterPro" id="IPR006026">
    <property type="entry name" value="Peptidase_Metallo"/>
</dbReference>
<dbReference type="Proteomes" id="UP001378592">
    <property type="component" value="Unassembled WGS sequence"/>
</dbReference>
<evidence type="ECO:0000256" key="5">
    <source>
        <dbReference type="ARBA" id="ARBA00022833"/>
    </source>
</evidence>
<gene>
    <name evidence="13" type="ORF">R5R35_007183</name>
</gene>
<feature type="binding site" evidence="10">
    <location>
        <position position="222"/>
    </location>
    <ligand>
        <name>Zn(2+)</name>
        <dbReference type="ChEBI" id="CHEBI:29105"/>
        <note>catalytic</note>
    </ligand>
</feature>
<evidence type="ECO:0000256" key="9">
    <source>
        <dbReference type="ARBA" id="ARBA00023180"/>
    </source>
</evidence>
<sequence>MIASSSQYCLSRNVALALGPALVALLLVASGSDGFPAASPEDAPLPPNELMFAEEDYEDEEANILRERLQSEYGMSLFGVPDNQTGQRVTEWQDGTGINPEELGEYVEGDILFPPSRNGIRLQSARWPGGVIPYYLSPGFTGYDLQNFQRAINSYHSLTCLRFVPYSGRESDYLVITNDNTGCWSAVGRTGGPQQLNLQSPGCTTLVGTIEHELMHAAGFLHEQNRWERDRYVTVHWQNIQSGREANFRPASRESTDDYGIAYDYGSVMHYSANAFSKNGQPTITPKAAGVELLGQRRGFSQGDVEKINRMYKHVCARRSAAPKSPKSPQH</sequence>
<feature type="signal peptide" evidence="11">
    <location>
        <begin position="1"/>
        <end position="34"/>
    </location>
</feature>
<comment type="caution">
    <text evidence="10">Lacks conserved residue(s) required for the propagation of feature annotation.</text>
</comment>
<evidence type="ECO:0000313" key="14">
    <source>
        <dbReference type="Proteomes" id="UP001378592"/>
    </source>
</evidence>
<dbReference type="GO" id="GO:0004222">
    <property type="term" value="F:metalloendopeptidase activity"/>
    <property type="evidence" value="ECO:0007669"/>
    <property type="project" value="UniProtKB-UniRule"/>
</dbReference>
<feature type="chain" id="PRO_5042669501" description="Metalloendopeptidase" evidence="11">
    <location>
        <begin position="35"/>
        <end position="331"/>
    </location>
</feature>
<keyword evidence="4 10" id="KW-0378">Hydrolase</keyword>
<keyword evidence="1 10" id="KW-0645">Protease</keyword>
<dbReference type="Pfam" id="PF01400">
    <property type="entry name" value="Astacin"/>
    <property type="match status" value="1"/>
</dbReference>
<dbReference type="CDD" id="cd04280">
    <property type="entry name" value="ZnMc_astacin_like"/>
    <property type="match status" value="1"/>
</dbReference>
<dbReference type="InterPro" id="IPR001506">
    <property type="entry name" value="Peptidase_M12A"/>
</dbReference>
<keyword evidence="3 11" id="KW-0732">Signal</keyword>
<evidence type="ECO:0000256" key="2">
    <source>
        <dbReference type="ARBA" id="ARBA00022723"/>
    </source>
</evidence>
<keyword evidence="9" id="KW-0325">Glycoprotein</keyword>
<comment type="cofactor">
    <cofactor evidence="10 11">
        <name>Zn(2+)</name>
        <dbReference type="ChEBI" id="CHEBI:29105"/>
    </cofactor>
    <text evidence="10 11">Binds 1 zinc ion per subunit.</text>
</comment>
<dbReference type="PANTHER" id="PTHR10127:SF780">
    <property type="entry name" value="METALLOENDOPEPTIDASE"/>
    <property type="match status" value="1"/>
</dbReference>
<dbReference type="PROSITE" id="PS51864">
    <property type="entry name" value="ASTACIN"/>
    <property type="match status" value="1"/>
</dbReference>
<dbReference type="SMART" id="SM00235">
    <property type="entry name" value="ZnMc"/>
    <property type="match status" value="1"/>
</dbReference>
<dbReference type="GO" id="GO:0006508">
    <property type="term" value="P:proteolysis"/>
    <property type="evidence" value="ECO:0007669"/>
    <property type="project" value="UniProtKB-KW"/>
</dbReference>
<keyword evidence="8" id="KW-1015">Disulfide bond</keyword>
<evidence type="ECO:0000256" key="7">
    <source>
        <dbReference type="ARBA" id="ARBA00023145"/>
    </source>
</evidence>
<feature type="binding site" evidence="10">
    <location>
        <position position="212"/>
    </location>
    <ligand>
        <name>Zn(2+)</name>
        <dbReference type="ChEBI" id="CHEBI:29105"/>
        <note>catalytic</note>
    </ligand>
</feature>
<feature type="active site" evidence="10">
    <location>
        <position position="213"/>
    </location>
</feature>
<evidence type="ECO:0000256" key="11">
    <source>
        <dbReference type="RuleBase" id="RU361183"/>
    </source>
</evidence>
<dbReference type="EMBL" id="JAZDUA010000187">
    <property type="protein sequence ID" value="KAK7865056.1"/>
    <property type="molecule type" value="Genomic_DNA"/>
</dbReference>